<organism evidence="1 2">
    <name type="scientific">Chondromyces crocatus</name>
    <dbReference type="NCBI Taxonomy" id="52"/>
    <lineage>
        <taxon>Bacteria</taxon>
        <taxon>Pseudomonadati</taxon>
        <taxon>Myxococcota</taxon>
        <taxon>Polyangia</taxon>
        <taxon>Polyangiales</taxon>
        <taxon>Polyangiaceae</taxon>
        <taxon>Chondromyces</taxon>
    </lineage>
</organism>
<evidence type="ECO:0000313" key="1">
    <source>
        <dbReference type="EMBL" id="AKT42723.1"/>
    </source>
</evidence>
<gene>
    <name evidence="1" type="ORF">CMC5_069500</name>
</gene>
<evidence type="ECO:0000313" key="2">
    <source>
        <dbReference type="Proteomes" id="UP000067626"/>
    </source>
</evidence>
<dbReference type="CDD" id="cd20694">
    <property type="entry name" value="CdiI_Ct-like"/>
    <property type="match status" value="1"/>
</dbReference>
<protein>
    <recommendedName>
        <fullName evidence="3">PBS lyase</fullName>
    </recommendedName>
</protein>
<keyword evidence="2" id="KW-1185">Reference proteome</keyword>
<reference evidence="1 2" key="1">
    <citation type="submission" date="2015-07" db="EMBL/GenBank/DDBJ databases">
        <title>Genome analysis of myxobacterium Chondromyces crocatus Cm c5 reveals a high potential for natural compound synthesis and the genetic basis for the loss of fruiting body formation.</title>
        <authorList>
            <person name="Zaburannyi N."/>
            <person name="Bunk B."/>
            <person name="Maier J."/>
            <person name="Overmann J."/>
            <person name="Mueller R."/>
        </authorList>
    </citation>
    <scope>NUCLEOTIDE SEQUENCE [LARGE SCALE GENOMIC DNA]</scope>
    <source>
        <strain evidence="1 2">Cm c5</strain>
    </source>
</reference>
<dbReference type="OrthoDB" id="3695133at2"/>
<dbReference type="InterPro" id="IPR049796">
    <property type="entry name" value="CdiI_Ct-like"/>
</dbReference>
<dbReference type="KEGG" id="ccro:CMC5_069500"/>
<evidence type="ECO:0008006" key="3">
    <source>
        <dbReference type="Google" id="ProtNLM"/>
    </source>
</evidence>
<dbReference type="AlphaFoldDB" id="A0A0K1EQ32"/>
<dbReference type="Proteomes" id="UP000067626">
    <property type="component" value="Chromosome"/>
</dbReference>
<accession>A0A0K1EQ32</accession>
<dbReference type="STRING" id="52.CMC5_069500"/>
<dbReference type="InterPro" id="IPR016024">
    <property type="entry name" value="ARM-type_fold"/>
</dbReference>
<dbReference type="SUPFAM" id="SSF48371">
    <property type="entry name" value="ARM repeat"/>
    <property type="match status" value="1"/>
</dbReference>
<dbReference type="EMBL" id="CP012159">
    <property type="protein sequence ID" value="AKT42723.1"/>
    <property type="molecule type" value="Genomic_DNA"/>
</dbReference>
<proteinExistence type="predicted"/>
<name>A0A0K1EQ32_CHOCO</name>
<sequence>MKYVNPEPVERERAEELLQHGSVEQIEETLVAITLSGEDWRWVQEKCFQCSRHPEWAVRAMSAVCFGHLARIHRTLDLARVLPRLEELSKDPRTADYVENALSDIEIFMGKRKRNQ</sequence>
<dbReference type="RefSeq" id="WP_050434306.1">
    <property type="nucleotide sequence ID" value="NZ_CP012159.1"/>
</dbReference>